<protein>
    <submittedName>
        <fullName evidence="1">Uncharacterized protein</fullName>
    </submittedName>
</protein>
<dbReference type="OrthoDB" id="6675915at2"/>
<comment type="caution">
    <text evidence="1">The sequence shown here is derived from an EMBL/GenBank/DDBJ whole genome shotgun (WGS) entry which is preliminary data.</text>
</comment>
<evidence type="ECO:0000313" key="1">
    <source>
        <dbReference type="EMBL" id="KYQ71364.1"/>
    </source>
</evidence>
<accession>A0A151Y052</accession>
<dbReference type="EMBL" id="LUAW01000027">
    <property type="protein sequence ID" value="KYQ71364.1"/>
    <property type="molecule type" value="Genomic_DNA"/>
</dbReference>
<dbReference type="AlphaFoldDB" id="A0A151Y052"/>
<name>A0A151Y052_9GAMM</name>
<sequence length="288" mass="33707">MTTYNESQTFCEIEIFIQAILANQISVEQFKQQIIPLIKKSRRFFIDGNNYIAAIIVFKHLEQIIFKANAFKFYDSIQDLPDHVVEGFIKYVHDQVGLIEADYLYDQNEYKKQVKKAERFLSECIQQQDQLTIFPICLGIQPEALSVIRLYDLDLYLSAFLKLIRSRDTELFRSIHSVIWQIKHDPEQGYYVQLFCIYAGQAQAVTLADHARRIGEQWQDITNGYGAVSFEEHDLKGISVNCFDDKQTQRALQAVKNRLNSHANNHYLRVTRHRRKTFDCQRIGLSLV</sequence>
<keyword evidence="2" id="KW-1185">Reference proteome</keyword>
<reference evidence="1 2" key="1">
    <citation type="submission" date="2016-03" db="EMBL/GenBank/DDBJ databases">
        <title>Acinetobacter genomospecies 28 strain ANC 4149.</title>
        <authorList>
            <person name="Radolfova-Krizova L."/>
            <person name="Nemec A."/>
        </authorList>
    </citation>
    <scope>NUCLEOTIDE SEQUENCE [LARGE SCALE GENOMIC DNA]</scope>
    <source>
        <strain evidence="1 2">ANC 4149</strain>
    </source>
</reference>
<gene>
    <name evidence="1" type="ORF">AZH43_14730</name>
</gene>
<dbReference type="Proteomes" id="UP000076276">
    <property type="component" value="Unassembled WGS sequence"/>
</dbReference>
<organism evidence="1 2">
    <name type="scientific">Acinetobacter pragensis</name>
    <dbReference type="NCBI Taxonomy" id="1806892"/>
    <lineage>
        <taxon>Bacteria</taxon>
        <taxon>Pseudomonadati</taxon>
        <taxon>Pseudomonadota</taxon>
        <taxon>Gammaproteobacteria</taxon>
        <taxon>Moraxellales</taxon>
        <taxon>Moraxellaceae</taxon>
        <taxon>Acinetobacter</taxon>
    </lineage>
</organism>
<proteinExistence type="predicted"/>
<evidence type="ECO:0000313" key="2">
    <source>
        <dbReference type="Proteomes" id="UP000076276"/>
    </source>
</evidence>
<dbReference type="RefSeq" id="WP_067670088.1">
    <property type="nucleotide sequence ID" value="NZ_CBCSIK010000006.1"/>
</dbReference>